<proteinExistence type="predicted"/>
<dbReference type="KEGG" id="hsc:HVS_14760"/>
<feature type="domain" description="Flagellar Assembly Protein A N-terminal region" evidence="1">
    <location>
        <begin position="79"/>
        <end position="269"/>
    </location>
</feature>
<evidence type="ECO:0000313" key="3">
    <source>
        <dbReference type="Proteomes" id="UP000233534"/>
    </source>
</evidence>
<dbReference type="InterPro" id="IPR046866">
    <property type="entry name" value="FapA_N"/>
</dbReference>
<keyword evidence="3" id="KW-1185">Reference proteome</keyword>
<dbReference type="InterPro" id="IPR046865">
    <property type="entry name" value="FapA_b_solenoid"/>
</dbReference>
<dbReference type="RefSeq" id="WP_159063469.1">
    <property type="nucleotide sequence ID" value="NZ_CP025197.1"/>
</dbReference>
<dbReference type="InterPro" id="IPR005646">
    <property type="entry name" value="FapA"/>
</dbReference>
<organism evidence="2 3">
    <name type="scientific">Acetivibrio saccincola</name>
    <dbReference type="NCBI Taxonomy" id="1677857"/>
    <lineage>
        <taxon>Bacteria</taxon>
        <taxon>Bacillati</taxon>
        <taxon>Bacillota</taxon>
        <taxon>Clostridia</taxon>
        <taxon>Eubacteriales</taxon>
        <taxon>Oscillospiraceae</taxon>
        <taxon>Acetivibrio</taxon>
    </lineage>
</organism>
<name>A0A2K9EL97_9FIRM</name>
<dbReference type="PANTHER" id="PTHR38032">
    <property type="entry name" value="POLYMERASE-RELATED"/>
    <property type="match status" value="1"/>
</dbReference>
<dbReference type="Proteomes" id="UP000233534">
    <property type="component" value="Chromosome"/>
</dbReference>
<gene>
    <name evidence="2" type="primary">minC2</name>
    <name evidence="2" type="ORF">HVS_14760</name>
</gene>
<dbReference type="Pfam" id="PF20250">
    <property type="entry name" value="FapA_N"/>
    <property type="match status" value="1"/>
</dbReference>
<reference evidence="2 3" key="1">
    <citation type="submission" date="2017-12" db="EMBL/GenBank/DDBJ databases">
        <title>Complete genome sequence of Herbivorax saccincola GGR1, a novel Cellulosome-producing hydrolytic bacterium in a thermophilic biogas plant, established by Illumina and Nanopore MinION sequencing.</title>
        <authorList>
            <person name="Pechtl A."/>
            <person name="Ruckert C."/>
            <person name="Koeck D.E."/>
            <person name="Maus I."/>
            <person name="Winkler A."/>
            <person name="Kalinowski J."/>
            <person name="Puhler A."/>
            <person name="Schwarz W.W."/>
            <person name="Zverlov V.V."/>
            <person name="Schluter A."/>
            <person name="Liebl W."/>
        </authorList>
    </citation>
    <scope>NUCLEOTIDE SEQUENCE [LARGE SCALE GENOMIC DNA]</scope>
    <source>
        <strain evidence="3">SR1</strain>
    </source>
</reference>
<accession>A0A2K9EL97</accession>
<dbReference type="Pfam" id="PF03961">
    <property type="entry name" value="FapA"/>
    <property type="match status" value="1"/>
</dbReference>
<evidence type="ECO:0000259" key="1">
    <source>
        <dbReference type="Pfam" id="PF20250"/>
    </source>
</evidence>
<protein>
    <submittedName>
        <fullName evidence="2">Septum site-determining protein MinC</fullName>
    </submittedName>
</protein>
<evidence type="ECO:0000313" key="2">
    <source>
        <dbReference type="EMBL" id="AUG58803.1"/>
    </source>
</evidence>
<dbReference type="PANTHER" id="PTHR38032:SF1">
    <property type="entry name" value="RNA-BINDING PROTEIN KHPB N-TERMINAL DOMAIN-CONTAINING PROTEIN"/>
    <property type="match status" value="1"/>
</dbReference>
<dbReference type="AlphaFoldDB" id="A0A2K9EL97"/>
<sequence length="589" mass="66741">MFENKILGNTVKNEDGYVWILEGKVFVKDPIGKGIPPALNPCEGVKLTVNGVETRHLVMVSEKDTIEVEAIHEEKEMEIDIEISPDNLKAYMSFKPRRTVKRYLKDSYPMNKLDICVYEEEIYKKSDVNELLNIIKEQGIVYGIKEDLIREIFENNKKGRFLIAEGKAPIDATDDTLECLLTISDKKDIGENENIDYKNLITYISVKPGDKIARLIRGFRGEEGISVLGVPIEPKEARRIIIESNSNIQFDEETNLIIAKKHGTPEKKENGNVITYDIREQLKLNEVSLKTGNINFKGDVEVIGSVHEDMEVISTNNITVLGDVNFSRLYSGNEIVVKGNVISSKLISGDTSLALKTPATEVQRIIWEIEDLISNIKNFSQNEFEFYNISTFPNTVFYLLNTKNRKLSTTIYDVIRNLRKGSYDIDDISIYKLVEKCKCFLGNYNEITDLDYIYGVIESIKNTYFIEGERKISGNISLTGALNSEIQSYGNVIISGKTCFNTKIFAGGKVSILGNLRGGRVESEKSVEINNAGTSMGAKTFIRVPDKGFIKMRIVYPDTTIMIGRHSYKFINYQTNIYARVIKNKLIFK</sequence>
<dbReference type="EMBL" id="CP025197">
    <property type="protein sequence ID" value="AUG58803.1"/>
    <property type="molecule type" value="Genomic_DNA"/>
</dbReference>